<comment type="cofactor">
    <cofactor evidence="9">
        <name>Mg(2+)</name>
        <dbReference type="ChEBI" id="CHEBI:18420"/>
    </cofactor>
</comment>
<comment type="function">
    <text evidence="9">Reversibly transfers an adenylyl group from ATP to 4'-phosphopantetheine, yielding dephospho-CoA (dPCoA) and pyrophosphate.</text>
</comment>
<reference evidence="11 12" key="1">
    <citation type="submission" date="2022-11" db="EMBL/GenBank/DDBJ databases">
        <authorList>
            <person name="Caiyu Z."/>
        </authorList>
    </citation>
    <scope>NUCLEOTIDE SEQUENCE [LARGE SCALE GENOMIC DNA]</scope>
    <source>
        <strain evidence="11 12">YR-4</strain>
    </source>
</reference>
<evidence type="ECO:0000256" key="2">
    <source>
        <dbReference type="ARBA" id="ARBA00022679"/>
    </source>
</evidence>
<evidence type="ECO:0000256" key="9">
    <source>
        <dbReference type="HAMAP-Rule" id="MF_00151"/>
    </source>
</evidence>
<feature type="domain" description="Cytidyltransferase-like" evidence="10">
    <location>
        <begin position="5"/>
        <end position="133"/>
    </location>
</feature>
<dbReference type="PANTHER" id="PTHR21342">
    <property type="entry name" value="PHOSPHOPANTETHEINE ADENYLYLTRANSFERASE"/>
    <property type="match status" value="1"/>
</dbReference>
<dbReference type="InterPro" id="IPR014729">
    <property type="entry name" value="Rossmann-like_a/b/a_fold"/>
</dbReference>
<feature type="binding site" evidence="9">
    <location>
        <begin position="88"/>
        <end position="90"/>
    </location>
    <ligand>
        <name>ATP</name>
        <dbReference type="ChEBI" id="CHEBI:30616"/>
    </ligand>
</feature>
<keyword evidence="12" id="KW-1185">Reference proteome</keyword>
<evidence type="ECO:0000256" key="1">
    <source>
        <dbReference type="ARBA" id="ARBA00022490"/>
    </source>
</evidence>
<feature type="binding site" evidence="9">
    <location>
        <begin position="123"/>
        <end position="129"/>
    </location>
    <ligand>
        <name>ATP</name>
        <dbReference type="ChEBI" id="CHEBI:30616"/>
    </ligand>
</feature>
<dbReference type="SUPFAM" id="SSF52374">
    <property type="entry name" value="Nucleotidylyl transferase"/>
    <property type="match status" value="1"/>
</dbReference>
<comment type="similarity">
    <text evidence="9">Belongs to the bacterial CoaD family.</text>
</comment>
<comment type="caution">
    <text evidence="11">The sequence shown here is derived from an EMBL/GenBank/DDBJ whole genome shotgun (WGS) entry which is preliminary data.</text>
</comment>
<keyword evidence="7 9" id="KW-0173">Coenzyme A biosynthesis</keyword>
<keyword evidence="1 9" id="KW-0963">Cytoplasm</keyword>
<keyword evidence="6 9" id="KW-0460">Magnesium</keyword>
<keyword evidence="3 9" id="KW-0548">Nucleotidyltransferase</keyword>
<dbReference type="InterPro" id="IPR004821">
    <property type="entry name" value="Cyt_trans-like"/>
</dbReference>
<keyword evidence="2 9" id="KW-0808">Transferase</keyword>
<evidence type="ECO:0000256" key="4">
    <source>
        <dbReference type="ARBA" id="ARBA00022741"/>
    </source>
</evidence>
<feature type="binding site" evidence="9">
    <location>
        <position position="98"/>
    </location>
    <ligand>
        <name>ATP</name>
        <dbReference type="ChEBI" id="CHEBI:30616"/>
    </ligand>
</feature>
<feature type="binding site" evidence="9">
    <location>
        <position position="9"/>
    </location>
    <ligand>
        <name>substrate</name>
    </ligand>
</feature>
<dbReference type="EMBL" id="JAPOHA010000001">
    <property type="protein sequence ID" value="MCY1712747.1"/>
    <property type="molecule type" value="Genomic_DNA"/>
</dbReference>
<feature type="binding site" evidence="9">
    <location>
        <position position="87"/>
    </location>
    <ligand>
        <name>substrate</name>
    </ligand>
</feature>
<dbReference type="HAMAP" id="MF_00151">
    <property type="entry name" value="PPAT_bact"/>
    <property type="match status" value="1"/>
</dbReference>
<comment type="subcellular location">
    <subcellularLocation>
        <location evidence="9">Cytoplasm</location>
    </subcellularLocation>
</comment>
<dbReference type="Pfam" id="PF01467">
    <property type="entry name" value="CTP_transf_like"/>
    <property type="match status" value="1"/>
</dbReference>
<gene>
    <name evidence="9 11" type="primary">coaD</name>
    <name evidence="11" type="ORF">OUY18_00545</name>
</gene>
<dbReference type="PRINTS" id="PR01020">
    <property type="entry name" value="LPSBIOSNTHSS"/>
</dbReference>
<name>A0ABT4BPD7_9FIRM</name>
<dbReference type="NCBIfam" id="TIGR01510">
    <property type="entry name" value="coaD_prev_kdtB"/>
    <property type="match status" value="1"/>
</dbReference>
<dbReference type="InterPro" id="IPR001980">
    <property type="entry name" value="PPAT"/>
</dbReference>
<proteinExistence type="inferred from homology"/>
<evidence type="ECO:0000256" key="5">
    <source>
        <dbReference type="ARBA" id="ARBA00022840"/>
    </source>
</evidence>
<evidence type="ECO:0000256" key="8">
    <source>
        <dbReference type="ARBA" id="ARBA00029346"/>
    </source>
</evidence>
<evidence type="ECO:0000313" key="12">
    <source>
        <dbReference type="Proteomes" id="UP001082703"/>
    </source>
</evidence>
<dbReference type="GO" id="GO:0004595">
    <property type="term" value="F:pantetheine-phosphate adenylyltransferase activity"/>
    <property type="evidence" value="ECO:0007669"/>
    <property type="project" value="UniProtKB-EC"/>
</dbReference>
<comment type="catalytic activity">
    <reaction evidence="8 9">
        <text>(R)-4'-phosphopantetheine + ATP + H(+) = 3'-dephospho-CoA + diphosphate</text>
        <dbReference type="Rhea" id="RHEA:19801"/>
        <dbReference type="ChEBI" id="CHEBI:15378"/>
        <dbReference type="ChEBI" id="CHEBI:30616"/>
        <dbReference type="ChEBI" id="CHEBI:33019"/>
        <dbReference type="ChEBI" id="CHEBI:57328"/>
        <dbReference type="ChEBI" id="CHEBI:61723"/>
        <dbReference type="EC" id="2.7.7.3"/>
    </reaction>
</comment>
<dbReference type="Proteomes" id="UP001082703">
    <property type="component" value="Unassembled WGS sequence"/>
</dbReference>
<accession>A0ABT4BPD7</accession>
<feature type="binding site" evidence="9">
    <location>
        <begin position="9"/>
        <end position="10"/>
    </location>
    <ligand>
        <name>ATP</name>
        <dbReference type="ChEBI" id="CHEBI:30616"/>
    </ligand>
</feature>
<sequence>MKIAICPGSFDPVTLGHLDIINRARKVFDKTIVAVLVNPEKHTMFTVDERIELLKKCTAGMDDVEVVGFEGLLADYARERGVTAIVKGLRALSDFEYEFQQALTNKKLNPNLETMFLTTSSENMFLSSSIVKQIARFGGDISNFVPECILKDIKKRIYTGGGKSE</sequence>
<dbReference type="Gene3D" id="3.40.50.620">
    <property type="entry name" value="HUPs"/>
    <property type="match status" value="1"/>
</dbReference>
<keyword evidence="4 9" id="KW-0547">Nucleotide-binding</keyword>
<dbReference type="CDD" id="cd02163">
    <property type="entry name" value="PPAT"/>
    <property type="match status" value="1"/>
</dbReference>
<feature type="site" description="Transition state stabilizer" evidence="9">
    <location>
        <position position="17"/>
    </location>
</feature>
<evidence type="ECO:0000259" key="10">
    <source>
        <dbReference type="Pfam" id="PF01467"/>
    </source>
</evidence>
<evidence type="ECO:0000256" key="7">
    <source>
        <dbReference type="ARBA" id="ARBA00022993"/>
    </source>
</evidence>
<dbReference type="EC" id="2.7.7.3" evidence="9"/>
<feature type="binding site" evidence="9">
    <location>
        <position position="17"/>
    </location>
    <ligand>
        <name>ATP</name>
        <dbReference type="ChEBI" id="CHEBI:30616"/>
    </ligand>
</feature>
<feature type="binding site" evidence="9">
    <location>
        <position position="41"/>
    </location>
    <ligand>
        <name>substrate</name>
    </ligand>
</feature>
<organism evidence="11 12">
    <name type="scientific">Caproiciproducens galactitolivorans</name>
    <dbReference type="NCBI Taxonomy" id="642589"/>
    <lineage>
        <taxon>Bacteria</taxon>
        <taxon>Bacillati</taxon>
        <taxon>Bacillota</taxon>
        <taxon>Clostridia</taxon>
        <taxon>Eubacteriales</taxon>
        <taxon>Acutalibacteraceae</taxon>
        <taxon>Caproiciproducens</taxon>
    </lineage>
</organism>
<dbReference type="RefSeq" id="WP_268056756.1">
    <property type="nucleotide sequence ID" value="NZ_JAPOHA010000001.1"/>
</dbReference>
<evidence type="ECO:0000256" key="6">
    <source>
        <dbReference type="ARBA" id="ARBA00022842"/>
    </source>
</evidence>
<protein>
    <recommendedName>
        <fullName evidence="9">Phosphopantetheine adenylyltransferase</fullName>
        <ecNumber evidence="9">2.7.7.3</ecNumber>
    </recommendedName>
    <alternativeName>
        <fullName evidence="9">Dephospho-CoA pyrophosphorylase</fullName>
    </alternativeName>
    <alternativeName>
        <fullName evidence="9">Pantetheine-phosphate adenylyltransferase</fullName>
        <shortName evidence="9">PPAT</shortName>
    </alternativeName>
</protein>
<evidence type="ECO:0000256" key="3">
    <source>
        <dbReference type="ARBA" id="ARBA00022695"/>
    </source>
</evidence>
<comment type="pathway">
    <text evidence="9">Cofactor biosynthesis; coenzyme A biosynthesis; CoA from (R)-pantothenate: step 4/5.</text>
</comment>
<keyword evidence="5 9" id="KW-0067">ATP-binding</keyword>
<evidence type="ECO:0000313" key="11">
    <source>
        <dbReference type="EMBL" id="MCY1712747.1"/>
    </source>
</evidence>
<comment type="subunit">
    <text evidence="9">Homohexamer.</text>
</comment>
<dbReference type="NCBIfam" id="TIGR00125">
    <property type="entry name" value="cyt_tran_rel"/>
    <property type="match status" value="1"/>
</dbReference>
<dbReference type="PANTHER" id="PTHR21342:SF1">
    <property type="entry name" value="PHOSPHOPANTETHEINE ADENYLYLTRANSFERASE"/>
    <property type="match status" value="1"/>
</dbReference>
<feature type="binding site" evidence="9">
    <location>
        <position position="73"/>
    </location>
    <ligand>
        <name>substrate</name>
    </ligand>
</feature>